<reference evidence="4" key="4">
    <citation type="submission" date="2020-09" db="EMBL/GenBank/DDBJ databases">
        <authorList>
            <person name="Sun Q."/>
            <person name="Ohkuma M."/>
        </authorList>
    </citation>
    <scope>NUCLEOTIDE SEQUENCE</scope>
    <source>
        <strain evidence="4">JCM 31740</strain>
    </source>
</reference>
<dbReference type="GO" id="GO:0000271">
    <property type="term" value="P:polysaccharide biosynthetic process"/>
    <property type="evidence" value="ECO:0007669"/>
    <property type="project" value="TreeGrafter"/>
</dbReference>
<dbReference type="GO" id="GO:0005829">
    <property type="term" value="C:cytosol"/>
    <property type="evidence" value="ECO:0007669"/>
    <property type="project" value="TreeGrafter"/>
</dbReference>
<protein>
    <recommendedName>
        <fullName evidence="2">dTDP-4-dehydrorhamnose 3,5-epimerase</fullName>
        <ecNumber evidence="2">5.1.3.13</ecNumber>
    </recommendedName>
    <alternativeName>
        <fullName evidence="2">Thymidine diphospho-4-keto-rhamnose 3,5-epimerase</fullName>
    </alternativeName>
</protein>
<keyword evidence="2" id="KW-0413">Isomerase</keyword>
<name>A0A348B5L9_9CREN</name>
<evidence type="ECO:0000256" key="1">
    <source>
        <dbReference type="PIRSR" id="PIRSR600888-3"/>
    </source>
</evidence>
<accession>A0A348B5L9</accession>
<dbReference type="InterPro" id="IPR011051">
    <property type="entry name" value="RmlC_Cupin_sf"/>
</dbReference>
<dbReference type="AlphaFoldDB" id="A0A348B5L9"/>
<dbReference type="Proteomes" id="UP000276741">
    <property type="component" value="Chromosome"/>
</dbReference>
<dbReference type="SUPFAM" id="SSF51182">
    <property type="entry name" value="RmlC-like cupins"/>
    <property type="match status" value="1"/>
</dbReference>
<dbReference type="Proteomes" id="UP000616143">
    <property type="component" value="Unassembled WGS sequence"/>
</dbReference>
<comment type="subunit">
    <text evidence="2">Homodimer.</text>
</comment>
<sequence length="198" mass="22142">MTTHAAKPIQVVRTAYFLGPHGLTMPFDFERIGGLTLVKPKRFPDRRGFFQEMYKRGDMEPLGIPSPVQVNGSFSVKGVVRGLHYQLPPKEQGKLVTAVRGRILDVGVDVRRGSPTFGQYVTVELSGENGHMLWVPPGYAHGFQALEDSFVVYFVTNGEYSPPHERCVHYSLVKWPLSEVVSDKDAQCPPLEKAEVFP</sequence>
<reference evidence="4" key="1">
    <citation type="journal article" date="2014" name="Int. J. Syst. Evol. Microbiol.">
        <title>Complete genome sequence of Corynebacterium casei LMG S-19264T (=DSM 44701T), isolated from a smear-ripened cheese.</title>
        <authorList>
            <consortium name="US DOE Joint Genome Institute (JGI-PGF)"/>
            <person name="Walter F."/>
            <person name="Albersmeier A."/>
            <person name="Kalinowski J."/>
            <person name="Ruckert C."/>
        </authorList>
    </citation>
    <scope>NUCLEOTIDE SEQUENCE</scope>
    <source>
        <strain evidence="4">JCM 31740</strain>
    </source>
</reference>
<dbReference type="PANTHER" id="PTHR21047:SF2">
    <property type="entry name" value="THYMIDINE DIPHOSPHO-4-KETO-RHAMNOSE 3,5-EPIMERASE"/>
    <property type="match status" value="1"/>
</dbReference>
<proteinExistence type="inferred from homology"/>
<feature type="site" description="Participates in a stacking interaction with the thymidine ring of dTDP-4-oxo-6-deoxyglucose" evidence="1">
    <location>
        <position position="160"/>
    </location>
</feature>
<evidence type="ECO:0000256" key="2">
    <source>
        <dbReference type="RuleBase" id="RU364069"/>
    </source>
</evidence>
<dbReference type="KEGG" id="sacd:HS1genome_1860"/>
<organism evidence="3 5">
    <name type="scientific">Sulfodiicoccus acidiphilus</name>
    <dbReference type="NCBI Taxonomy" id="1670455"/>
    <lineage>
        <taxon>Archaea</taxon>
        <taxon>Thermoproteota</taxon>
        <taxon>Thermoprotei</taxon>
        <taxon>Sulfolobales</taxon>
        <taxon>Sulfolobaceae</taxon>
        <taxon>Sulfodiicoccus</taxon>
    </lineage>
</organism>
<dbReference type="EMBL" id="BMQS01000006">
    <property type="protein sequence ID" value="GGT92891.1"/>
    <property type="molecule type" value="Genomic_DNA"/>
</dbReference>
<dbReference type="EC" id="5.1.3.13" evidence="2"/>
<evidence type="ECO:0000313" key="5">
    <source>
        <dbReference type="Proteomes" id="UP000276741"/>
    </source>
</evidence>
<dbReference type="UniPathway" id="UPA00124"/>
<dbReference type="NCBIfam" id="TIGR01221">
    <property type="entry name" value="rmlC"/>
    <property type="match status" value="1"/>
</dbReference>
<comment type="function">
    <text evidence="2">Catalyzes the epimerization of the C3' and C5'positions of dTDP-6-deoxy-D-xylo-4-hexulose, forming dTDP-6-deoxy-L-lyxo-4-hexulose.</text>
</comment>
<dbReference type="Gene3D" id="2.60.120.10">
    <property type="entry name" value="Jelly Rolls"/>
    <property type="match status" value="1"/>
</dbReference>
<dbReference type="PANTHER" id="PTHR21047">
    <property type="entry name" value="DTDP-6-DEOXY-D-GLUCOSE-3,5 EPIMERASE"/>
    <property type="match status" value="1"/>
</dbReference>
<dbReference type="GO" id="GO:0008830">
    <property type="term" value="F:dTDP-4-dehydrorhamnose 3,5-epimerase activity"/>
    <property type="evidence" value="ECO:0007669"/>
    <property type="project" value="UniProtKB-UniRule"/>
</dbReference>
<reference evidence="5" key="2">
    <citation type="submission" date="2018-04" db="EMBL/GenBank/DDBJ databases">
        <title>Complete genome sequence of Sulfodiicoccus acidiphilus strain HS-1.</title>
        <authorList>
            <person name="Sakai H.D."/>
            <person name="Kurosawa N."/>
        </authorList>
    </citation>
    <scope>NUCLEOTIDE SEQUENCE [LARGE SCALE GENOMIC DNA]</scope>
    <source>
        <strain evidence="5">HS-1</strain>
    </source>
</reference>
<keyword evidence="5" id="KW-1185">Reference proteome</keyword>
<comment type="pathway">
    <text evidence="2">Carbohydrate biosynthesis; dTDP-L-rhamnose biosynthesis.</text>
</comment>
<reference evidence="3" key="3">
    <citation type="journal article" date="2019" name="BMC Res. Notes">
        <title>Complete genome sequence of the Sulfodiicoccus acidiphilus strain HS-1T, the first crenarchaeon that lacks polB3, isolated from an acidic hot spring in Ohwaku-dani, Hakone, Japan.</title>
        <authorList>
            <person name="Sakai H.D."/>
            <person name="Kurosawa N."/>
        </authorList>
    </citation>
    <scope>NUCLEOTIDE SEQUENCE</scope>
    <source>
        <strain evidence="3">HS-1</strain>
    </source>
</reference>
<dbReference type="EMBL" id="AP018553">
    <property type="protein sequence ID" value="BBD73471.1"/>
    <property type="molecule type" value="Genomic_DNA"/>
</dbReference>
<evidence type="ECO:0000313" key="3">
    <source>
        <dbReference type="EMBL" id="BBD73471.1"/>
    </source>
</evidence>
<evidence type="ECO:0000313" key="4">
    <source>
        <dbReference type="EMBL" id="GGT92891.1"/>
    </source>
</evidence>
<dbReference type="Pfam" id="PF00908">
    <property type="entry name" value="dTDP_sugar_isom"/>
    <property type="match status" value="1"/>
</dbReference>
<dbReference type="InterPro" id="IPR014710">
    <property type="entry name" value="RmlC-like_jellyroll"/>
</dbReference>
<dbReference type="InterPro" id="IPR000888">
    <property type="entry name" value="RmlC-like"/>
</dbReference>
<comment type="similarity">
    <text evidence="2">Belongs to the dTDP-4-dehydrorhamnose 3,5-epimerase family.</text>
</comment>
<dbReference type="GO" id="GO:0019305">
    <property type="term" value="P:dTDP-rhamnose biosynthetic process"/>
    <property type="evidence" value="ECO:0007669"/>
    <property type="project" value="UniProtKB-UniRule"/>
</dbReference>
<dbReference type="CDD" id="cd00438">
    <property type="entry name" value="cupin_RmlC"/>
    <property type="match status" value="1"/>
</dbReference>
<gene>
    <name evidence="4" type="ORF">GCM10007116_08370</name>
    <name evidence="3" type="ORF">HS1genome_1860</name>
</gene>
<comment type="catalytic activity">
    <reaction evidence="2">
        <text>dTDP-4-dehydro-6-deoxy-alpha-D-glucose = dTDP-4-dehydro-beta-L-rhamnose</text>
        <dbReference type="Rhea" id="RHEA:16969"/>
        <dbReference type="ChEBI" id="CHEBI:57649"/>
        <dbReference type="ChEBI" id="CHEBI:62830"/>
        <dbReference type="EC" id="5.1.3.13"/>
    </reaction>
</comment>